<evidence type="ECO:0000256" key="4">
    <source>
        <dbReference type="ARBA" id="ARBA00022989"/>
    </source>
</evidence>
<evidence type="ECO:0000313" key="7">
    <source>
        <dbReference type="EMBL" id="MBD3107211.1"/>
    </source>
</evidence>
<dbReference type="PANTHER" id="PTHR33392">
    <property type="entry name" value="POLYISOPRENYL-TEICHOIC ACID--PEPTIDOGLYCAN TEICHOIC ACID TRANSFERASE TAGU"/>
    <property type="match status" value="1"/>
</dbReference>
<dbReference type="NCBIfam" id="TIGR00350">
    <property type="entry name" value="lytR_cpsA_psr"/>
    <property type="match status" value="1"/>
</dbReference>
<sequence length="338" mass="38436">MKKNKSTKTFWKWFFVCLSVLMIMILTYGVYVYIKVSEALDQSTVQLERKDNKSQLRNEAVSFSDDPVSILLMGIEDYATNGENGRADTLIVMTMDPKSNEIHMVTIPRDTRIHLENAGEFSGIQKINSAYTFGSISGYGDVKLQLETVEKLINVPIDYYIVMNFNGFRDIVDALGGVNIDVKEPFWEENFYTNEIIEFEKGKQQLSGEEALAFVRMRKRPENAIYPREERQGQFVKATIDQAISAGTLFKVGKITEVLGGNIQVNLSANEILALQKKYIQSDGFSIQSIEIEGENRRVDGSDYYIPEEESLKTVSNELRKLLNLNDSVFMTNADFVQ</sequence>
<comment type="caution">
    <text evidence="7">The sequence shown here is derived from an EMBL/GenBank/DDBJ whole genome shotgun (WGS) entry which is preliminary data.</text>
</comment>
<dbReference type="PANTHER" id="PTHR33392:SF6">
    <property type="entry name" value="POLYISOPRENYL-TEICHOIC ACID--PEPTIDOGLYCAN TEICHOIC ACID TRANSFERASE TAGU"/>
    <property type="match status" value="1"/>
</dbReference>
<proteinExistence type="inferred from homology"/>
<dbReference type="GO" id="GO:0071555">
    <property type="term" value="P:cell wall organization"/>
    <property type="evidence" value="ECO:0007669"/>
    <property type="project" value="UniProtKB-KW"/>
</dbReference>
<evidence type="ECO:0000256" key="2">
    <source>
        <dbReference type="ARBA" id="ARBA00022692"/>
    </source>
</evidence>
<feature type="domain" description="Cell envelope-related transcriptional attenuator" evidence="6">
    <location>
        <begin position="86"/>
        <end position="243"/>
    </location>
</feature>
<feature type="transmembrane region" description="Helical" evidence="5">
    <location>
        <begin position="12"/>
        <end position="34"/>
    </location>
</feature>
<reference evidence="7" key="1">
    <citation type="submission" date="2020-09" db="EMBL/GenBank/DDBJ databases">
        <title>Bacillus faecalis sp. nov., a moderately halophilic bacterium isolated from cow faeces.</title>
        <authorList>
            <person name="Jiang L."/>
            <person name="Lee J."/>
        </authorList>
    </citation>
    <scope>NUCLEOTIDE SEQUENCE</scope>
    <source>
        <strain evidence="7">AGMB 02131</strain>
    </source>
</reference>
<keyword evidence="4 5" id="KW-1133">Transmembrane helix</keyword>
<comment type="similarity">
    <text evidence="1">Belongs to the LytR/CpsA/Psr (LCP) family.</text>
</comment>
<keyword evidence="3" id="KW-0735">Signal-anchor</keyword>
<keyword evidence="5" id="KW-0472">Membrane</keyword>
<keyword evidence="8" id="KW-1185">Reference proteome</keyword>
<gene>
    <name evidence="7" type="ORF">IEO70_02440</name>
</gene>
<organism evidence="7 8">
    <name type="scientific">Peribacillus faecalis</name>
    <dbReference type="NCBI Taxonomy" id="2772559"/>
    <lineage>
        <taxon>Bacteria</taxon>
        <taxon>Bacillati</taxon>
        <taxon>Bacillota</taxon>
        <taxon>Bacilli</taxon>
        <taxon>Bacillales</taxon>
        <taxon>Bacillaceae</taxon>
        <taxon>Peribacillus</taxon>
    </lineage>
</organism>
<dbReference type="Pfam" id="PF03816">
    <property type="entry name" value="LytR_cpsA_psr"/>
    <property type="match status" value="1"/>
</dbReference>
<dbReference type="Proteomes" id="UP000602076">
    <property type="component" value="Unassembled WGS sequence"/>
</dbReference>
<protein>
    <submittedName>
        <fullName evidence="7">LCP family protein</fullName>
    </submittedName>
</protein>
<evidence type="ECO:0000313" key="8">
    <source>
        <dbReference type="Proteomes" id="UP000602076"/>
    </source>
</evidence>
<evidence type="ECO:0000256" key="5">
    <source>
        <dbReference type="SAM" id="Phobius"/>
    </source>
</evidence>
<accession>A0A927HA95</accession>
<dbReference type="Gene3D" id="3.40.630.190">
    <property type="entry name" value="LCP protein"/>
    <property type="match status" value="1"/>
</dbReference>
<evidence type="ECO:0000256" key="3">
    <source>
        <dbReference type="ARBA" id="ARBA00022968"/>
    </source>
</evidence>
<name>A0A927HA95_9BACI</name>
<evidence type="ECO:0000256" key="1">
    <source>
        <dbReference type="ARBA" id="ARBA00006068"/>
    </source>
</evidence>
<dbReference type="AlphaFoldDB" id="A0A927HA95"/>
<dbReference type="EMBL" id="JACXSI010000004">
    <property type="protein sequence ID" value="MBD3107211.1"/>
    <property type="molecule type" value="Genomic_DNA"/>
</dbReference>
<dbReference type="InterPro" id="IPR004474">
    <property type="entry name" value="LytR_CpsA_psr"/>
</dbReference>
<dbReference type="InterPro" id="IPR050922">
    <property type="entry name" value="LytR/CpsA/Psr_CW_biosynth"/>
</dbReference>
<evidence type="ECO:0000259" key="6">
    <source>
        <dbReference type="Pfam" id="PF03816"/>
    </source>
</evidence>
<keyword evidence="2 5" id="KW-0812">Transmembrane</keyword>